<dbReference type="EMBL" id="JANSHE010001471">
    <property type="protein sequence ID" value="KAJ3002538.1"/>
    <property type="molecule type" value="Genomic_DNA"/>
</dbReference>
<protein>
    <submittedName>
        <fullName evidence="1">Uncharacterized protein</fullName>
    </submittedName>
</protein>
<name>A0ACC1PU34_9APHY</name>
<proteinExistence type="predicted"/>
<keyword evidence="2" id="KW-1185">Reference proteome</keyword>
<dbReference type="Proteomes" id="UP001144978">
    <property type="component" value="Unassembled WGS sequence"/>
</dbReference>
<evidence type="ECO:0000313" key="2">
    <source>
        <dbReference type="Proteomes" id="UP001144978"/>
    </source>
</evidence>
<gene>
    <name evidence="1" type="ORF">NUW54_g5796</name>
</gene>
<comment type="caution">
    <text evidence="1">The sequence shown here is derived from an EMBL/GenBank/DDBJ whole genome shotgun (WGS) entry which is preliminary data.</text>
</comment>
<reference evidence="1" key="1">
    <citation type="submission" date="2022-08" db="EMBL/GenBank/DDBJ databases">
        <title>Genome Sequence of Pycnoporus sanguineus.</title>
        <authorList>
            <person name="Buettner E."/>
        </authorList>
    </citation>
    <scope>NUCLEOTIDE SEQUENCE</scope>
    <source>
        <strain evidence="1">CG-C14</strain>
    </source>
</reference>
<accession>A0ACC1PU34</accession>
<organism evidence="1 2">
    <name type="scientific">Trametes sanguinea</name>
    <dbReference type="NCBI Taxonomy" id="158606"/>
    <lineage>
        <taxon>Eukaryota</taxon>
        <taxon>Fungi</taxon>
        <taxon>Dikarya</taxon>
        <taxon>Basidiomycota</taxon>
        <taxon>Agaricomycotina</taxon>
        <taxon>Agaricomycetes</taxon>
        <taxon>Polyporales</taxon>
        <taxon>Polyporaceae</taxon>
        <taxon>Trametes</taxon>
    </lineage>
</organism>
<evidence type="ECO:0000313" key="1">
    <source>
        <dbReference type="EMBL" id="KAJ3002538.1"/>
    </source>
</evidence>
<sequence>MGVAFTFATQIPLQQPTISHDPILSPEFLSFVDELRNNVSIPGISLGVVRLNDDKQPVTQLAAWGRKTEDADEDDLTTDASSLLCPSTREHTHMGLAFVATSLGILMDDYAQGRNATPLPPGLARFDWDTKIHAILPDDWKLDDEWSTRKASVRDVLGHVSGLPRHDYSYHPGDTPKDLIRRMQDLRTAYELREKWSYNNQMYIMGAHIIEQYAGTPFADFISERLFKSLGMSTTTVVPSEALASGKVTHTWTKDGRRIPFWFTDDTAYLGAGAGGVISSAEDMVKWLAVLLNEGVELRTGETVIPRGVYDAVTTARHVALGRSSREYGPGILGYGMGWMQWTYNGASIVSHTGGIPGFSTMTAFSKGHNIGVVILINADEKADHAMKILKRAIDDVLQLPSASDISEPAEPELIEGLPTEADEGAQAIKPPSLDLEDYAGTYFDPGYGAIVLCSPKSTSHHCATVLNDFASLSPLDDATPHLYAAYRTLWSSHIRLRHHSGDRFNITASEIFPQGYGKNTSAFETCPRWRS</sequence>